<dbReference type="GO" id="GO:0006935">
    <property type="term" value="P:chemotaxis"/>
    <property type="evidence" value="ECO:0007669"/>
    <property type="project" value="UniProtKB-KW"/>
</dbReference>
<evidence type="ECO:0000256" key="5">
    <source>
        <dbReference type="SAM" id="Phobius"/>
    </source>
</evidence>
<keyword evidence="1" id="KW-0145">Chemotaxis</keyword>
<dbReference type="PROSITE" id="PS50111">
    <property type="entry name" value="CHEMOTAXIS_TRANSDUC_2"/>
    <property type="match status" value="1"/>
</dbReference>
<feature type="domain" description="Methyl-accepting transducer" evidence="6">
    <location>
        <begin position="266"/>
        <end position="481"/>
    </location>
</feature>
<sequence>MKIWDMRFGTRLAIGFGGVILLFSLVSLFLIIQVNHLKRLEDDGERRSKDFAAIHTMQLNALTVYANIADAIINRGVSGPREEIEKIKNDSRNDVARVIKSVDTPEEKVLAEQLSIIYPRYLDLVLNRLWPLLESRAPSEEVSRVDARVDEERALLNGVLNKLGHRLQEENRISSLQYDAASRRSQLVATAAVVVAIIFAGGFGFFLTRSIVRPLQRGVEFANKVATGDLSVQIVTSGTDEAAELLSAMKNMVAGLREVVEAAKQASYRMAAGSRQLSASAEVMSAGASEQASSAEEATAVMEEMSATIRHNADNATVAERIAVKAAADTHEGGEAVAKTVKSMREIADKVVIIEEIARQTNLLALNAAIEAARAGDHGKGFAVVASEVRKLAERSQKAAADILGLSGRSVEVAESAAMKLASMVPDIQRTSDLVQGISAVCREQDAGVSQVTVAVAQLEKVIQQNAATAEETAATSEELSVQARQLSAAMEFFSLGNDTEVSHLPPLPKKGKACKSSRITLPPRPLGKKRMRSGVALDLAGAKDELDKDYERF</sequence>
<dbReference type="InterPro" id="IPR051310">
    <property type="entry name" value="MCP_chemotaxis"/>
</dbReference>
<protein>
    <submittedName>
        <fullName evidence="8">HAMP domain-containing protein</fullName>
    </submittedName>
</protein>
<feature type="transmembrane region" description="Helical" evidence="5">
    <location>
        <begin position="187"/>
        <end position="207"/>
    </location>
</feature>
<accession>A0AAW4L4D7</accession>
<evidence type="ECO:0000259" key="7">
    <source>
        <dbReference type="PROSITE" id="PS50885"/>
    </source>
</evidence>
<evidence type="ECO:0000256" key="1">
    <source>
        <dbReference type="ARBA" id="ARBA00022500"/>
    </source>
</evidence>
<keyword evidence="9" id="KW-1185">Reference proteome</keyword>
<evidence type="ECO:0000313" key="9">
    <source>
        <dbReference type="Proteomes" id="UP000811899"/>
    </source>
</evidence>
<evidence type="ECO:0000313" key="8">
    <source>
        <dbReference type="EMBL" id="MBT0662919.1"/>
    </source>
</evidence>
<evidence type="ECO:0000259" key="6">
    <source>
        <dbReference type="PROSITE" id="PS50111"/>
    </source>
</evidence>
<reference evidence="8 9" key="1">
    <citation type="submission" date="2021-05" db="EMBL/GenBank/DDBJ databases">
        <title>The draft genome of Geobacter pelophilus DSM 12255.</title>
        <authorList>
            <person name="Xu Z."/>
            <person name="Masuda Y."/>
            <person name="Itoh H."/>
            <person name="Senoo K."/>
        </authorList>
    </citation>
    <scope>NUCLEOTIDE SEQUENCE [LARGE SCALE GENOMIC DNA]</scope>
    <source>
        <strain evidence="8 9">DSM 12255</strain>
    </source>
</reference>
<organism evidence="8 9">
    <name type="scientific">Geoanaerobacter pelophilus</name>
    <dbReference type="NCBI Taxonomy" id="60036"/>
    <lineage>
        <taxon>Bacteria</taxon>
        <taxon>Pseudomonadati</taxon>
        <taxon>Thermodesulfobacteriota</taxon>
        <taxon>Desulfuromonadia</taxon>
        <taxon>Geobacterales</taxon>
        <taxon>Geobacteraceae</taxon>
        <taxon>Geoanaerobacter</taxon>
    </lineage>
</organism>
<feature type="region of interest" description="Disordered" evidence="4">
    <location>
        <begin position="507"/>
        <end position="533"/>
    </location>
</feature>
<dbReference type="AlphaFoldDB" id="A0AAW4L4D7"/>
<dbReference type="Gene3D" id="1.10.287.950">
    <property type="entry name" value="Methyl-accepting chemotaxis protein"/>
    <property type="match status" value="1"/>
</dbReference>
<dbReference type="InterPro" id="IPR003660">
    <property type="entry name" value="HAMP_dom"/>
</dbReference>
<evidence type="ECO:0000256" key="4">
    <source>
        <dbReference type="SAM" id="MobiDB-lite"/>
    </source>
</evidence>
<dbReference type="PANTHER" id="PTHR43531:SF11">
    <property type="entry name" value="METHYL-ACCEPTING CHEMOTAXIS PROTEIN 3"/>
    <property type="match status" value="1"/>
</dbReference>
<comment type="similarity">
    <text evidence="2">Belongs to the methyl-accepting chemotaxis (MCP) protein family.</text>
</comment>
<dbReference type="GO" id="GO:0007165">
    <property type="term" value="P:signal transduction"/>
    <property type="evidence" value="ECO:0007669"/>
    <property type="project" value="UniProtKB-KW"/>
</dbReference>
<dbReference type="Pfam" id="PF00015">
    <property type="entry name" value="MCPsignal"/>
    <property type="match status" value="1"/>
</dbReference>
<dbReference type="EMBL" id="JAHCVJ010000001">
    <property type="protein sequence ID" value="MBT0662919.1"/>
    <property type="molecule type" value="Genomic_DNA"/>
</dbReference>
<dbReference type="PANTHER" id="PTHR43531">
    <property type="entry name" value="PROTEIN ICFG"/>
    <property type="match status" value="1"/>
</dbReference>
<proteinExistence type="inferred from homology"/>
<keyword evidence="5" id="KW-1133">Transmembrane helix</keyword>
<dbReference type="SMART" id="SM00283">
    <property type="entry name" value="MA"/>
    <property type="match status" value="1"/>
</dbReference>
<dbReference type="PROSITE" id="PS50885">
    <property type="entry name" value="HAMP"/>
    <property type="match status" value="1"/>
</dbReference>
<dbReference type="RefSeq" id="WP_214169706.1">
    <property type="nucleotide sequence ID" value="NZ_JAHCVJ010000001.1"/>
</dbReference>
<dbReference type="Pfam" id="PF00672">
    <property type="entry name" value="HAMP"/>
    <property type="match status" value="1"/>
</dbReference>
<keyword evidence="5" id="KW-0472">Membrane</keyword>
<dbReference type="GO" id="GO:0004888">
    <property type="term" value="F:transmembrane signaling receptor activity"/>
    <property type="evidence" value="ECO:0007669"/>
    <property type="project" value="InterPro"/>
</dbReference>
<dbReference type="GO" id="GO:0005886">
    <property type="term" value="C:plasma membrane"/>
    <property type="evidence" value="ECO:0007669"/>
    <property type="project" value="TreeGrafter"/>
</dbReference>
<evidence type="ECO:0000256" key="3">
    <source>
        <dbReference type="PROSITE-ProRule" id="PRU00284"/>
    </source>
</evidence>
<dbReference type="CDD" id="cd06225">
    <property type="entry name" value="HAMP"/>
    <property type="match status" value="1"/>
</dbReference>
<name>A0AAW4L4D7_9BACT</name>
<comment type="caution">
    <text evidence="8">The sequence shown here is derived from an EMBL/GenBank/DDBJ whole genome shotgun (WGS) entry which is preliminary data.</text>
</comment>
<dbReference type="SUPFAM" id="SSF58104">
    <property type="entry name" value="Methyl-accepting chemotaxis protein (MCP) signaling domain"/>
    <property type="match status" value="1"/>
</dbReference>
<dbReference type="PRINTS" id="PR00260">
    <property type="entry name" value="CHEMTRNSDUCR"/>
</dbReference>
<dbReference type="SMART" id="SM00304">
    <property type="entry name" value="HAMP"/>
    <property type="match status" value="1"/>
</dbReference>
<feature type="transmembrane region" description="Helical" evidence="5">
    <location>
        <begin position="12"/>
        <end position="32"/>
    </location>
</feature>
<dbReference type="InterPro" id="IPR004090">
    <property type="entry name" value="Chemotax_Me-accpt_rcpt"/>
</dbReference>
<feature type="domain" description="HAMP" evidence="7">
    <location>
        <begin position="209"/>
        <end position="261"/>
    </location>
</feature>
<dbReference type="InterPro" id="IPR004089">
    <property type="entry name" value="MCPsignal_dom"/>
</dbReference>
<gene>
    <name evidence="8" type="ORF">KI809_01295</name>
</gene>
<keyword evidence="5" id="KW-0812">Transmembrane</keyword>
<dbReference type="Proteomes" id="UP000811899">
    <property type="component" value="Unassembled WGS sequence"/>
</dbReference>
<evidence type="ECO:0000256" key="2">
    <source>
        <dbReference type="ARBA" id="ARBA00029447"/>
    </source>
</evidence>
<keyword evidence="3" id="KW-0807">Transducer</keyword>